<gene>
    <name evidence="3" type="ordered locus">DNO_0638</name>
</gene>
<proteinExistence type="predicted"/>
<dbReference type="Pfam" id="PF10112">
    <property type="entry name" value="Halogen_Hydrol"/>
    <property type="match status" value="1"/>
</dbReference>
<dbReference type="STRING" id="246195.DNO_0638"/>
<reference evidence="3 4" key="1">
    <citation type="journal article" date="2007" name="Nat. Biotechnol.">
        <title>Genome sequence and identification of candidate vaccine antigens from the animal pathogen Dichelobacter nodosus.</title>
        <authorList>
            <person name="Myers G.S."/>
            <person name="Parker D."/>
            <person name="Al-Hasani K."/>
            <person name="Kennan R.M."/>
            <person name="Seemann T."/>
            <person name="Ren Q."/>
            <person name="Badger J.H."/>
            <person name="Selengut J.D."/>
            <person name="Deboy R.T."/>
            <person name="Tettelin H."/>
            <person name="Boyce J.D."/>
            <person name="McCarl V.P."/>
            <person name="Han X."/>
            <person name="Nelson W.C."/>
            <person name="Madupu R."/>
            <person name="Mohamoud Y."/>
            <person name="Holley T."/>
            <person name="Fedorova N."/>
            <person name="Khouri H."/>
            <person name="Bottomley S.P."/>
            <person name="Whittington R.J."/>
            <person name="Adler B."/>
            <person name="Songer J.G."/>
            <person name="Rood J.I."/>
            <person name="Paulsen I.T."/>
        </authorList>
    </citation>
    <scope>NUCLEOTIDE SEQUENCE [LARGE SCALE GENOMIC DNA]</scope>
    <source>
        <strain evidence="3 4">VCS1703A</strain>
    </source>
</reference>
<dbReference type="Proteomes" id="UP000000248">
    <property type="component" value="Chromosome"/>
</dbReference>
<keyword evidence="4" id="KW-1185">Reference proteome</keyword>
<keyword evidence="2" id="KW-0472">Membrane</keyword>
<dbReference type="RefSeq" id="WP_012030971.1">
    <property type="nucleotide sequence ID" value="NC_009446.1"/>
</dbReference>
<dbReference type="InterPro" id="IPR018770">
    <property type="entry name" value="ChloroindolylP_hydrolase"/>
</dbReference>
<dbReference type="AlphaFoldDB" id="A5EVA5"/>
<accession>A5EVA5</accession>
<keyword evidence="2" id="KW-0812">Transmembrane</keyword>
<dbReference type="KEGG" id="dno:DNO_0638"/>
<feature type="transmembrane region" description="Helical" evidence="2">
    <location>
        <begin position="46"/>
        <end position="67"/>
    </location>
</feature>
<keyword evidence="2" id="KW-1133">Transmembrane helix</keyword>
<feature type="coiled-coil region" evidence="1">
    <location>
        <begin position="246"/>
        <end position="278"/>
    </location>
</feature>
<evidence type="ECO:0000313" key="4">
    <source>
        <dbReference type="Proteomes" id="UP000000248"/>
    </source>
</evidence>
<feature type="transmembrane region" description="Helical" evidence="2">
    <location>
        <begin position="21"/>
        <end position="40"/>
    </location>
</feature>
<protein>
    <submittedName>
        <fullName evidence="3">Hypothetical membrane protein</fullName>
    </submittedName>
</protein>
<evidence type="ECO:0000313" key="3">
    <source>
        <dbReference type="EMBL" id="ABQ14015.1"/>
    </source>
</evidence>
<evidence type="ECO:0000256" key="2">
    <source>
        <dbReference type="SAM" id="Phobius"/>
    </source>
</evidence>
<keyword evidence="1" id="KW-0175">Coiled coil</keyword>
<dbReference type="EMBL" id="CP000513">
    <property type="protein sequence ID" value="ABQ14015.1"/>
    <property type="molecule type" value="Genomic_DNA"/>
</dbReference>
<dbReference type="HOGENOM" id="CLU_962190_0_0_6"/>
<name>A5EVA5_DICNV</name>
<sequence length="289" mass="33712">MIDFAHIQHVLRLKLLAIRGAALYILQFPLWLAFFAGIMQNDWRKMTAAILALACFLTSARFTRHYFLQKRRNLLNNQAQLIDDKRYIALFLLCLGVLIITFSLRSLGIIGMTFLTALSGYGYRFSYFDDEKITALEPETDISPDALTPTLRKMLQETDKHLVFLTQRAQQLKQYPDDFLLGWKMNAVSSDARQIAQLSSASADHVRRSRTFFVVQLPELVKISEDYLNLSVDQRGLQRKKFMMVLEQLEHSFKEQSMQLIQQKNEQLDVRMDVLHQQLHSNHRKKDDK</sequence>
<dbReference type="OrthoDB" id="9966543at2"/>
<evidence type="ECO:0000256" key="1">
    <source>
        <dbReference type="SAM" id="Coils"/>
    </source>
</evidence>
<organism evidence="3 4">
    <name type="scientific">Dichelobacter nodosus (strain VCS1703A)</name>
    <dbReference type="NCBI Taxonomy" id="246195"/>
    <lineage>
        <taxon>Bacteria</taxon>
        <taxon>Pseudomonadati</taxon>
        <taxon>Pseudomonadota</taxon>
        <taxon>Gammaproteobacteria</taxon>
        <taxon>Cardiobacteriales</taxon>
        <taxon>Cardiobacteriaceae</taxon>
        <taxon>Dichelobacter</taxon>
    </lineage>
</organism>
<feature type="transmembrane region" description="Helical" evidence="2">
    <location>
        <begin position="88"/>
        <end position="115"/>
    </location>
</feature>